<gene>
    <name evidence="2" type="ORF">DFQ27_000255</name>
</gene>
<feature type="compositionally biased region" description="Polar residues" evidence="1">
    <location>
        <begin position="10"/>
        <end position="42"/>
    </location>
</feature>
<name>A0A9P6QGT9_9FUNG</name>
<organism evidence="2 3">
    <name type="scientific">Actinomortierella ambigua</name>
    <dbReference type="NCBI Taxonomy" id="1343610"/>
    <lineage>
        <taxon>Eukaryota</taxon>
        <taxon>Fungi</taxon>
        <taxon>Fungi incertae sedis</taxon>
        <taxon>Mucoromycota</taxon>
        <taxon>Mortierellomycotina</taxon>
        <taxon>Mortierellomycetes</taxon>
        <taxon>Mortierellales</taxon>
        <taxon>Mortierellaceae</taxon>
        <taxon>Actinomortierella</taxon>
    </lineage>
</organism>
<reference evidence="2" key="1">
    <citation type="journal article" date="2020" name="Fungal Divers.">
        <title>Resolving the Mortierellaceae phylogeny through synthesis of multi-gene phylogenetics and phylogenomics.</title>
        <authorList>
            <person name="Vandepol N."/>
            <person name="Liber J."/>
            <person name="Desiro A."/>
            <person name="Na H."/>
            <person name="Kennedy M."/>
            <person name="Barry K."/>
            <person name="Grigoriev I.V."/>
            <person name="Miller A.N."/>
            <person name="O'Donnell K."/>
            <person name="Stajich J.E."/>
            <person name="Bonito G."/>
        </authorList>
    </citation>
    <scope>NUCLEOTIDE SEQUENCE</scope>
    <source>
        <strain evidence="2">BC1065</strain>
    </source>
</reference>
<feature type="compositionally biased region" description="Polar residues" evidence="1">
    <location>
        <begin position="207"/>
        <end position="216"/>
    </location>
</feature>
<dbReference type="Proteomes" id="UP000807716">
    <property type="component" value="Unassembled WGS sequence"/>
</dbReference>
<comment type="caution">
    <text evidence="2">The sequence shown here is derived from an EMBL/GenBank/DDBJ whole genome shotgun (WGS) entry which is preliminary data.</text>
</comment>
<keyword evidence="3" id="KW-1185">Reference proteome</keyword>
<feature type="compositionally biased region" description="Low complexity" evidence="1">
    <location>
        <begin position="91"/>
        <end position="102"/>
    </location>
</feature>
<sequence length="263" mass="27333">MARGSPGTFAPSQTTVQSGTFIPTAGGFSSTTTTPRFSNGSHTLRRATATLAEPMRSASRSSSITSLTSPTTAAALGGEDHSSVLSSFHHNNSTGNSIGGINQPPEGGEMTRTIRPLRGPRNPPAEMTEASLRSFTSHRTSPAMQPWSGGGGGERGRGGGGGSGHGGLPVARPSPSQQQSATAAASSLSESNHDSANRSGGGGSNNHTFNGTNGNSRYPYPQQQQQYQSFLQQRQPAELPFRRGLGIQATQRQVAEALELEEE</sequence>
<evidence type="ECO:0000313" key="2">
    <source>
        <dbReference type="EMBL" id="KAG0265947.1"/>
    </source>
</evidence>
<proteinExistence type="predicted"/>
<accession>A0A9P6QGT9</accession>
<feature type="compositionally biased region" description="Low complexity" evidence="1">
    <location>
        <begin position="218"/>
        <end position="236"/>
    </location>
</feature>
<feature type="compositionally biased region" description="Gly residues" evidence="1">
    <location>
        <begin position="148"/>
        <end position="167"/>
    </location>
</feature>
<feature type="compositionally biased region" description="Low complexity" evidence="1">
    <location>
        <begin position="169"/>
        <end position="190"/>
    </location>
</feature>
<evidence type="ECO:0000313" key="3">
    <source>
        <dbReference type="Proteomes" id="UP000807716"/>
    </source>
</evidence>
<dbReference type="EMBL" id="JAAAJB010000104">
    <property type="protein sequence ID" value="KAG0265947.1"/>
    <property type="molecule type" value="Genomic_DNA"/>
</dbReference>
<dbReference type="AlphaFoldDB" id="A0A9P6QGT9"/>
<protein>
    <submittedName>
        <fullName evidence="2">Uncharacterized protein</fullName>
    </submittedName>
</protein>
<evidence type="ECO:0000256" key="1">
    <source>
        <dbReference type="SAM" id="MobiDB-lite"/>
    </source>
</evidence>
<feature type="region of interest" description="Disordered" evidence="1">
    <location>
        <begin position="1"/>
        <end position="237"/>
    </location>
</feature>
<feature type="compositionally biased region" description="Polar residues" evidence="1">
    <location>
        <begin position="131"/>
        <end position="143"/>
    </location>
</feature>
<feature type="compositionally biased region" description="Low complexity" evidence="1">
    <location>
        <begin position="57"/>
        <end position="75"/>
    </location>
</feature>